<evidence type="ECO:0000313" key="4">
    <source>
        <dbReference type="EMBL" id="RKQ91209.1"/>
    </source>
</evidence>
<dbReference type="GO" id="GO:0005524">
    <property type="term" value="F:ATP binding"/>
    <property type="evidence" value="ECO:0007669"/>
    <property type="project" value="UniProtKB-KW"/>
</dbReference>
<sequence length="928" mass="96208">MDPSSRIFGRSAELRRARERLAAAARGDGAVLAVVAEAGIGKTALLEAVVGEARERGWTVLSARGARLEGQLAFGVIVRLLARAARDAGVLEEAPEAARRLLDPRGGTVPDDDPFATLNAVFWVCLALADRGPLLLVVDDAHWADDASLRALAFVRERLDGLPVAVALGLRPGGAPVLGALADDARTERLALAPLGPAEGRRLVAQLAPQATDAQVDAALAATGGHPYYLVALADELAAVPSVAPEAVATLAPDGVVRLVLDRVTAAGEDAVAVARSVAVLGADAEVRHVAAHTGLSADAVTTAADALTAAHVLGPGRPLELAHAIVGAALLADLPAGQRAASHRRAAEVLRAAGAPPARAAQHLLATDPLGDPDVVEALLAGAAAARGPGDRETQVALLERALAEPPGDRRRVEVLTRLGIAERHLMRPGAREHLEAARALTTEPEAQVNLLFELAAVAELEGRMAEAIEWLEAGLARLDSDGADREARAVLAANAAASRLIGLVPVGDAVLTDLDARWADLAPGTPIARLVDAVQATVRGYRPGATVTQVAPYARRALGELVPRELVERPASLGLLPVAATLGLHEEVLDAVDPARTARETGSLWQTLAVTTWRAFAGLQAGRLAEAEAEALAAADGFGDDLPVGRAAAVAILALILVERRGAHAAAEALERLGEGPLAIPPVIQGLMARAARARVANALGDARTARAEAEALRDAMDGAFIEQPVHLPWRRELAIALRLEGDPAALELAVAHHELCVAFGAPAAVADALVVLGETAAADEREGRLREAVELAGTAGVPLVDARARLALGGHLRRSGRPGEAREPLLRALEIALECGALGLRATVQEELEACGVQPASGARDGTRGQLTPSELRTARLAADGLTNREIAQALFVTPKTVETHLRAAFRKLDLKSRRELAGALRQAA</sequence>
<proteinExistence type="predicted"/>
<evidence type="ECO:0000256" key="2">
    <source>
        <dbReference type="ARBA" id="ARBA00022840"/>
    </source>
</evidence>
<dbReference type="GO" id="GO:0005737">
    <property type="term" value="C:cytoplasm"/>
    <property type="evidence" value="ECO:0007669"/>
    <property type="project" value="TreeGrafter"/>
</dbReference>
<dbReference type="OrthoDB" id="3178131at2"/>
<dbReference type="GO" id="GO:0006355">
    <property type="term" value="P:regulation of DNA-templated transcription"/>
    <property type="evidence" value="ECO:0007669"/>
    <property type="project" value="InterPro"/>
</dbReference>
<dbReference type="InterPro" id="IPR041664">
    <property type="entry name" value="AAA_16"/>
</dbReference>
<dbReference type="EMBL" id="RBIL01000001">
    <property type="protein sequence ID" value="RKQ91209.1"/>
    <property type="molecule type" value="Genomic_DNA"/>
</dbReference>
<dbReference type="SMART" id="SM00421">
    <property type="entry name" value="HTH_LUXR"/>
    <property type="match status" value="1"/>
</dbReference>
<evidence type="ECO:0000256" key="1">
    <source>
        <dbReference type="ARBA" id="ARBA00022741"/>
    </source>
</evidence>
<keyword evidence="5" id="KW-1185">Reference proteome</keyword>
<keyword evidence="2" id="KW-0067">ATP-binding</keyword>
<evidence type="ECO:0000313" key="5">
    <source>
        <dbReference type="Proteomes" id="UP000278962"/>
    </source>
</evidence>
<dbReference type="PROSITE" id="PS00622">
    <property type="entry name" value="HTH_LUXR_1"/>
    <property type="match status" value="1"/>
</dbReference>
<name>A0A660L9K4_9ACTN</name>
<dbReference type="Gene3D" id="3.40.50.300">
    <property type="entry name" value="P-loop containing nucleotide triphosphate hydrolases"/>
    <property type="match status" value="1"/>
</dbReference>
<reference evidence="4 5" key="1">
    <citation type="submission" date="2018-10" db="EMBL/GenBank/DDBJ databases">
        <title>Genomic Encyclopedia of Archaeal and Bacterial Type Strains, Phase II (KMG-II): from individual species to whole genera.</title>
        <authorList>
            <person name="Goeker M."/>
        </authorList>
    </citation>
    <scope>NUCLEOTIDE SEQUENCE [LARGE SCALE GENOMIC DNA]</scope>
    <source>
        <strain evidence="4 5">DSM 14954</strain>
    </source>
</reference>
<dbReference type="PROSITE" id="PS50043">
    <property type="entry name" value="HTH_LUXR_2"/>
    <property type="match status" value="1"/>
</dbReference>
<dbReference type="CDD" id="cd06170">
    <property type="entry name" value="LuxR_C_like"/>
    <property type="match status" value="1"/>
</dbReference>
<dbReference type="AlphaFoldDB" id="A0A660L9K4"/>
<dbReference type="Proteomes" id="UP000278962">
    <property type="component" value="Unassembled WGS sequence"/>
</dbReference>
<dbReference type="Gene3D" id="1.10.10.10">
    <property type="entry name" value="Winged helix-like DNA-binding domain superfamily/Winged helix DNA-binding domain"/>
    <property type="match status" value="1"/>
</dbReference>
<feature type="domain" description="HTH luxR-type" evidence="3">
    <location>
        <begin position="863"/>
        <end position="928"/>
    </location>
</feature>
<dbReference type="RefSeq" id="WP_121248624.1">
    <property type="nucleotide sequence ID" value="NZ_RBIL01000001.1"/>
</dbReference>
<dbReference type="InterPro" id="IPR016032">
    <property type="entry name" value="Sig_transdc_resp-reg_C-effctor"/>
</dbReference>
<dbReference type="SUPFAM" id="SSF46894">
    <property type="entry name" value="C-terminal effector domain of the bipartite response regulators"/>
    <property type="match status" value="1"/>
</dbReference>
<dbReference type="InterPro" id="IPR000792">
    <property type="entry name" value="Tscrpt_reg_LuxR_C"/>
</dbReference>
<dbReference type="Pfam" id="PF13191">
    <property type="entry name" value="AAA_16"/>
    <property type="match status" value="1"/>
</dbReference>
<protein>
    <submittedName>
        <fullName evidence="4">Regulatory LuxR family protein</fullName>
    </submittedName>
</protein>
<dbReference type="PANTHER" id="PTHR16305:SF35">
    <property type="entry name" value="TRANSCRIPTIONAL ACTIVATOR DOMAIN"/>
    <property type="match status" value="1"/>
</dbReference>
<accession>A0A660L9K4</accession>
<dbReference type="PRINTS" id="PR00038">
    <property type="entry name" value="HTHLUXR"/>
</dbReference>
<dbReference type="GO" id="GO:0003677">
    <property type="term" value="F:DNA binding"/>
    <property type="evidence" value="ECO:0007669"/>
    <property type="project" value="InterPro"/>
</dbReference>
<dbReference type="SUPFAM" id="SSF52540">
    <property type="entry name" value="P-loop containing nucleoside triphosphate hydrolases"/>
    <property type="match status" value="1"/>
</dbReference>
<dbReference type="GO" id="GO:0004016">
    <property type="term" value="F:adenylate cyclase activity"/>
    <property type="evidence" value="ECO:0007669"/>
    <property type="project" value="TreeGrafter"/>
</dbReference>
<dbReference type="InterPro" id="IPR036388">
    <property type="entry name" value="WH-like_DNA-bd_sf"/>
</dbReference>
<keyword evidence="1" id="KW-0547">Nucleotide-binding</keyword>
<organism evidence="4 5">
    <name type="scientific">Solirubrobacter pauli</name>
    <dbReference type="NCBI Taxonomy" id="166793"/>
    <lineage>
        <taxon>Bacteria</taxon>
        <taxon>Bacillati</taxon>
        <taxon>Actinomycetota</taxon>
        <taxon>Thermoleophilia</taxon>
        <taxon>Solirubrobacterales</taxon>
        <taxon>Solirubrobacteraceae</taxon>
        <taxon>Solirubrobacter</taxon>
    </lineage>
</organism>
<gene>
    <name evidence="4" type="ORF">C8N24_1029</name>
</gene>
<dbReference type="PANTHER" id="PTHR16305">
    <property type="entry name" value="TESTICULAR SOLUBLE ADENYLYL CYCLASE"/>
    <property type="match status" value="1"/>
</dbReference>
<comment type="caution">
    <text evidence="4">The sequence shown here is derived from an EMBL/GenBank/DDBJ whole genome shotgun (WGS) entry which is preliminary data.</text>
</comment>
<dbReference type="Pfam" id="PF00196">
    <property type="entry name" value="GerE"/>
    <property type="match status" value="1"/>
</dbReference>
<dbReference type="InterPro" id="IPR027417">
    <property type="entry name" value="P-loop_NTPase"/>
</dbReference>
<evidence type="ECO:0000259" key="3">
    <source>
        <dbReference type="PROSITE" id="PS50043"/>
    </source>
</evidence>